<feature type="transmembrane region" description="Helical" evidence="6">
    <location>
        <begin position="268"/>
        <end position="286"/>
    </location>
</feature>
<organism evidence="7 8">
    <name type="scientific">Streptococcus loxodontisalivarius</name>
    <dbReference type="NCBI Taxonomy" id="1349415"/>
    <lineage>
        <taxon>Bacteria</taxon>
        <taxon>Bacillati</taxon>
        <taxon>Bacillota</taxon>
        <taxon>Bacilli</taxon>
        <taxon>Lactobacillales</taxon>
        <taxon>Streptococcaceae</taxon>
        <taxon>Streptococcus</taxon>
    </lineage>
</organism>
<keyword evidence="4 6" id="KW-1133">Transmembrane helix</keyword>
<dbReference type="EMBL" id="JAFBEH010000022">
    <property type="protein sequence ID" value="MBM7642903.1"/>
    <property type="molecule type" value="Genomic_DNA"/>
</dbReference>
<evidence type="ECO:0000256" key="6">
    <source>
        <dbReference type="SAM" id="Phobius"/>
    </source>
</evidence>
<comment type="similarity">
    <text evidence="2">Belongs to the autoinducer-2 exporter (AI-2E) (TC 2.A.86) family.</text>
</comment>
<evidence type="ECO:0000256" key="2">
    <source>
        <dbReference type="ARBA" id="ARBA00009773"/>
    </source>
</evidence>
<evidence type="ECO:0000256" key="1">
    <source>
        <dbReference type="ARBA" id="ARBA00004141"/>
    </source>
</evidence>
<gene>
    <name evidence="7" type="ORF">JOC28_001203</name>
</gene>
<reference evidence="7 8" key="1">
    <citation type="submission" date="2021-01" db="EMBL/GenBank/DDBJ databases">
        <title>Genomic Encyclopedia of Type Strains, Phase IV (KMG-IV): sequencing the most valuable type-strain genomes for metagenomic binning, comparative biology and taxonomic classification.</title>
        <authorList>
            <person name="Goeker M."/>
        </authorList>
    </citation>
    <scope>NUCLEOTIDE SEQUENCE [LARGE SCALE GENOMIC DNA]</scope>
    <source>
        <strain evidence="7 8">DSM 27382</strain>
    </source>
</reference>
<evidence type="ECO:0000313" key="8">
    <source>
        <dbReference type="Proteomes" id="UP000697472"/>
    </source>
</evidence>
<name>A0ABS2PS90_9STRE</name>
<comment type="subcellular location">
    <subcellularLocation>
        <location evidence="1">Membrane</location>
        <topology evidence="1">Multi-pass membrane protein</topology>
    </subcellularLocation>
</comment>
<protein>
    <submittedName>
        <fullName evidence="7">PurR-regulated permease PerM</fullName>
    </submittedName>
</protein>
<evidence type="ECO:0000256" key="3">
    <source>
        <dbReference type="ARBA" id="ARBA00022692"/>
    </source>
</evidence>
<comment type="caution">
    <text evidence="7">The sequence shown here is derived from an EMBL/GenBank/DDBJ whole genome shotgun (WGS) entry which is preliminary data.</text>
</comment>
<dbReference type="PANTHER" id="PTHR21716">
    <property type="entry name" value="TRANSMEMBRANE PROTEIN"/>
    <property type="match status" value="1"/>
</dbReference>
<evidence type="ECO:0000256" key="5">
    <source>
        <dbReference type="ARBA" id="ARBA00023136"/>
    </source>
</evidence>
<dbReference type="InterPro" id="IPR002549">
    <property type="entry name" value="AI-2E-like"/>
</dbReference>
<keyword evidence="3 6" id="KW-0812">Transmembrane</keyword>
<dbReference type="RefSeq" id="WP_239548891.1">
    <property type="nucleotide sequence ID" value="NZ_JAFBEH010000022.1"/>
</dbReference>
<keyword evidence="5 6" id="KW-0472">Membrane</keyword>
<dbReference type="Proteomes" id="UP000697472">
    <property type="component" value="Unassembled WGS sequence"/>
</dbReference>
<feature type="transmembrane region" description="Helical" evidence="6">
    <location>
        <begin position="65"/>
        <end position="87"/>
    </location>
</feature>
<proteinExistence type="inferred from homology"/>
<feature type="transmembrane region" description="Helical" evidence="6">
    <location>
        <begin position="143"/>
        <end position="165"/>
    </location>
</feature>
<sequence length="342" mass="38658">MENQSLWQRFLANVRLRRAFVLAGLIALLYFASSMISLMLLTFIFTFLVLRIVELIQKRVNVPTSLIVLLVYAFLIFGIYLAVTIYVPQLASQSESIVDSVLRFYKNPSEDTSVILNYVSQYISQSDIQTQVSNGVQWLFKSISTVSSMGMTLAMSLLLSFFFTLEKDHLYAFFKRFLQGPNAWLFEDIYYFGGIFTRNFGLVLETQLLIAVINTSLTTFGLYLMGINQLLSLALMIFILSLIPVAGVIISAVPLSFIAYYAGGLQDVIYVLVLLIVIHALESYFLNPKLMSNKTELPIFLTFVTLYVSEHFFGVWGLLVGVPTLLFAIDVLGVNYSTKKEK</sequence>
<dbReference type="Pfam" id="PF01594">
    <property type="entry name" value="AI-2E_transport"/>
    <property type="match status" value="1"/>
</dbReference>
<accession>A0ABS2PS90</accession>
<feature type="transmembrane region" description="Helical" evidence="6">
    <location>
        <begin position="20"/>
        <end position="53"/>
    </location>
</feature>
<keyword evidence="8" id="KW-1185">Reference proteome</keyword>
<feature type="transmembrane region" description="Helical" evidence="6">
    <location>
        <begin position="313"/>
        <end position="336"/>
    </location>
</feature>
<evidence type="ECO:0000313" key="7">
    <source>
        <dbReference type="EMBL" id="MBM7642903.1"/>
    </source>
</evidence>
<dbReference type="PANTHER" id="PTHR21716:SF62">
    <property type="entry name" value="TRANSPORT PROTEIN YDBI-RELATED"/>
    <property type="match status" value="1"/>
</dbReference>
<feature type="transmembrane region" description="Helical" evidence="6">
    <location>
        <begin position="208"/>
        <end position="227"/>
    </location>
</feature>
<evidence type="ECO:0000256" key="4">
    <source>
        <dbReference type="ARBA" id="ARBA00022989"/>
    </source>
</evidence>
<feature type="transmembrane region" description="Helical" evidence="6">
    <location>
        <begin position="233"/>
        <end position="261"/>
    </location>
</feature>